<reference evidence="1 2" key="2">
    <citation type="journal article" date="2011" name="PLoS ONE">
        <title>The Cyst-Dividing Bacterium Ramlibacter tataouinensis TTB310 Genome Reveals a Well-Stocked Toolbox for Adaptation to a Desert Environment.</title>
        <authorList>
            <person name="De Luca G."/>
            <person name="Barakat M."/>
            <person name="Ortet P."/>
            <person name="Fochesato S."/>
            <person name="Jourlin-Castelli C."/>
            <person name="Ansaldi M."/>
            <person name="Py B."/>
            <person name="Fichant G."/>
            <person name="Coutinho P.M."/>
            <person name="Voulhoux R."/>
            <person name="Bastien O."/>
            <person name="Marechal E."/>
            <person name="Henrissat B."/>
            <person name="Quentin Y."/>
            <person name="Noirot P."/>
            <person name="Filloux A."/>
            <person name="Mejean V."/>
            <person name="Dubow M.S."/>
            <person name="Barras F."/>
            <person name="Barbe V."/>
            <person name="Weissenbach J."/>
            <person name="Mihalcescu I."/>
            <person name="Vermeglio A."/>
            <person name="Achouak W."/>
            <person name="Heulin T."/>
        </authorList>
    </citation>
    <scope>NUCLEOTIDE SEQUENCE [LARGE SCALE GENOMIC DNA]</scope>
    <source>
        <strain evidence="2">ATCC BAA-407 / DSM 14655 / LMG 21543 / TTB310</strain>
    </source>
</reference>
<dbReference type="PATRIC" id="fig|365046.3.peg.1742"/>
<dbReference type="AlphaFoldDB" id="F5Y6B3"/>
<keyword evidence="2" id="KW-1185">Reference proteome</keyword>
<dbReference type="InterPro" id="IPR023346">
    <property type="entry name" value="Lysozyme-like_dom_sf"/>
</dbReference>
<dbReference type="EMBL" id="CP000245">
    <property type="protein sequence ID" value="AEG92799.1"/>
    <property type="molecule type" value="Genomic_DNA"/>
</dbReference>
<reference evidence="2" key="1">
    <citation type="submission" date="2006-01" db="EMBL/GenBank/DDBJ databases">
        <title>Genome of the cyst-dividing bacterium Ramlibacter tataouinensis.</title>
        <authorList>
            <person name="Barakat M."/>
            <person name="Ortet P."/>
            <person name="De Luca G."/>
            <person name="Jourlin-Castelli C."/>
            <person name="Ansaldi M."/>
            <person name="Py B."/>
            <person name="Fichant G."/>
            <person name="Coutinho P."/>
            <person name="Voulhoux R."/>
            <person name="Bastien O."/>
            <person name="Roy S."/>
            <person name="Marechal E."/>
            <person name="Henrissat B."/>
            <person name="Quentin Y."/>
            <person name="Noirot P."/>
            <person name="Filloux A."/>
            <person name="Mejean V."/>
            <person name="DuBow M."/>
            <person name="Barras F."/>
            <person name="Heulin T."/>
        </authorList>
    </citation>
    <scope>NUCLEOTIDE SEQUENCE [LARGE SCALE GENOMIC DNA]</scope>
    <source>
        <strain evidence="2">ATCC BAA-407 / DSM 14655 / LMG 21543 / TTB310</strain>
    </source>
</reference>
<dbReference type="eggNOG" id="COG0741">
    <property type="taxonomic scope" value="Bacteria"/>
</dbReference>
<dbReference type="STRING" id="365046.Rta_17090"/>
<accession>F5Y6B3</accession>
<gene>
    <name evidence="1" type="ordered locus">Rta_17090</name>
</gene>
<sequence>MPAPVPASVAIEFEPMALEEAPTPEPSPLARRYQALRERLRWVPTRLGRDMHLTPDLPSRLLLVKSAAQEARLHEVGLGFADVYGLITAETSWVPRLGRSRDGTPNLGVAQFEPATAKAVGLQDPHDVVEAVHAAARHMREAAEWSRQRIAGLKLNRAERAARLREGVSIYYNLSSRGREAWDGRNTERLPVQTRQHIRNARSGAAEAAVLATRLALPAPPAGVAPVAQRPHPPLHAAP</sequence>
<evidence type="ECO:0000313" key="1">
    <source>
        <dbReference type="EMBL" id="AEG92799.1"/>
    </source>
</evidence>
<protein>
    <recommendedName>
        <fullName evidence="3">Transglycosylase SLT domain-containing protein</fullName>
    </recommendedName>
</protein>
<organism evidence="1 2">
    <name type="scientific">Ramlibacter tataouinensis (strain ATCC BAA-407 / DSM 14655 / LMG 21543 / TTB310)</name>
    <dbReference type="NCBI Taxonomy" id="365046"/>
    <lineage>
        <taxon>Bacteria</taxon>
        <taxon>Pseudomonadati</taxon>
        <taxon>Pseudomonadota</taxon>
        <taxon>Betaproteobacteria</taxon>
        <taxon>Burkholderiales</taxon>
        <taxon>Comamonadaceae</taxon>
        <taxon>Ramlibacter</taxon>
    </lineage>
</organism>
<dbReference type="Gene3D" id="1.10.530.10">
    <property type="match status" value="1"/>
</dbReference>
<dbReference type="KEGG" id="rta:Rta_17090"/>
<dbReference type="SUPFAM" id="SSF53955">
    <property type="entry name" value="Lysozyme-like"/>
    <property type="match status" value="1"/>
</dbReference>
<name>F5Y6B3_RAMTT</name>
<dbReference type="Proteomes" id="UP000008385">
    <property type="component" value="Chromosome"/>
</dbReference>
<evidence type="ECO:0000313" key="2">
    <source>
        <dbReference type="Proteomes" id="UP000008385"/>
    </source>
</evidence>
<evidence type="ECO:0008006" key="3">
    <source>
        <dbReference type="Google" id="ProtNLM"/>
    </source>
</evidence>
<dbReference type="HOGENOM" id="CLU_1160321_0_0_4"/>
<proteinExistence type="predicted"/>